<dbReference type="Pfam" id="PF10604">
    <property type="entry name" value="Polyketide_cyc2"/>
    <property type="match status" value="1"/>
</dbReference>
<protein>
    <submittedName>
        <fullName evidence="1">Uncharacterized protein</fullName>
    </submittedName>
</protein>
<name>A0A2N0YZ61_9BACI</name>
<dbReference type="SUPFAM" id="SSF55961">
    <property type="entry name" value="Bet v1-like"/>
    <property type="match status" value="1"/>
</dbReference>
<dbReference type="OrthoDB" id="1903764at2"/>
<dbReference type="AlphaFoldDB" id="A0A2N0YZ61"/>
<organism evidence="1 2">
    <name type="scientific">Niallia nealsonii</name>
    <dbReference type="NCBI Taxonomy" id="115979"/>
    <lineage>
        <taxon>Bacteria</taxon>
        <taxon>Bacillati</taxon>
        <taxon>Bacillota</taxon>
        <taxon>Bacilli</taxon>
        <taxon>Bacillales</taxon>
        <taxon>Bacillaceae</taxon>
        <taxon>Niallia</taxon>
    </lineage>
</organism>
<keyword evidence="2" id="KW-1185">Reference proteome</keyword>
<comment type="caution">
    <text evidence="1">The sequence shown here is derived from an EMBL/GenBank/DDBJ whole genome shotgun (WGS) entry which is preliminary data.</text>
</comment>
<dbReference type="RefSeq" id="WP_101178310.1">
    <property type="nucleotide sequence ID" value="NZ_PISE01000040.1"/>
</dbReference>
<sequence length="148" mass="16976">MADFQANVIIAEPVEVVFSYMSNLENASDYMDNVKKTTKLTEGPIGIGAKYQEIRIVRGKEAVAEIEFLSYEENKTYTTRSHSNGLLVDYHYRFTEIAEGTKVEFTAKVQVTGFWMKLTKRFLINILKGEDGDHLHQVKVNFEKEDTI</sequence>
<evidence type="ECO:0000313" key="2">
    <source>
        <dbReference type="Proteomes" id="UP000233375"/>
    </source>
</evidence>
<dbReference type="Gene3D" id="3.30.530.20">
    <property type="match status" value="1"/>
</dbReference>
<dbReference type="EMBL" id="PISE01000040">
    <property type="protein sequence ID" value="PKG22556.1"/>
    <property type="molecule type" value="Genomic_DNA"/>
</dbReference>
<proteinExistence type="predicted"/>
<dbReference type="InterPro" id="IPR023393">
    <property type="entry name" value="START-like_dom_sf"/>
</dbReference>
<dbReference type="InterPro" id="IPR019587">
    <property type="entry name" value="Polyketide_cyclase/dehydratase"/>
</dbReference>
<evidence type="ECO:0000313" key="1">
    <source>
        <dbReference type="EMBL" id="PKG22556.1"/>
    </source>
</evidence>
<reference evidence="1 2" key="1">
    <citation type="journal article" date="2003" name="Int. J. Syst. Evol. Microbiol.">
        <title>Bacillus nealsonii sp. nov., isolated from a spacecraft-assembly facility, whose spores are gamma-radiation resistant.</title>
        <authorList>
            <person name="Venkateswaran K."/>
            <person name="Kempf M."/>
            <person name="Chen F."/>
            <person name="Satomi M."/>
            <person name="Nicholson W."/>
            <person name="Kern R."/>
        </authorList>
    </citation>
    <scope>NUCLEOTIDE SEQUENCE [LARGE SCALE GENOMIC DNA]</scope>
    <source>
        <strain evidence="1 2">FO-92</strain>
    </source>
</reference>
<accession>A0A2N0YZ61</accession>
<gene>
    <name evidence="1" type="ORF">CWS01_16685</name>
</gene>
<dbReference type="Proteomes" id="UP000233375">
    <property type="component" value="Unassembled WGS sequence"/>
</dbReference>